<protein>
    <submittedName>
        <fullName evidence="4">Putative dynactin subunit 2</fullName>
    </submittedName>
</protein>
<keyword evidence="5" id="KW-1185">Reference proteome</keyword>
<dbReference type="PANTHER" id="PTHR15346">
    <property type="entry name" value="DYNACTIN SUBUNIT"/>
    <property type="match status" value="1"/>
</dbReference>
<keyword evidence="3" id="KW-0175">Coiled coil</keyword>
<proteinExistence type="predicted"/>
<comment type="caution">
    <text evidence="4">The sequence shown here is derived from an EMBL/GenBank/DDBJ whole genome shotgun (WGS) entry which is preliminary data.</text>
</comment>
<evidence type="ECO:0000313" key="5">
    <source>
        <dbReference type="Proteomes" id="UP000186594"/>
    </source>
</evidence>
<dbReference type="OMA" id="SDMDIQP"/>
<dbReference type="OrthoDB" id="4977at2759"/>
<dbReference type="GO" id="GO:0007017">
    <property type="term" value="P:microtubule-based process"/>
    <property type="evidence" value="ECO:0007669"/>
    <property type="project" value="InterPro"/>
</dbReference>
<dbReference type="STRING" id="1198029.A0A1U7LMG4"/>
<sequence length="301" mass="33597">MAHAKYASLPDLDFAADVYETPDLISDHSTIAAPILSENIETDALSPSQARERFIRESLDATETDFSGKLGTTGTYRTGRLTESRREKISRIKRELEELKNSEEKDEDIYHLSDLIAQLQTTTHQKSLASSAPENISEIDLRLAKLEKCLGIDTNNFATPVLSLLSTTSAKLSLLNSSGLDTMIRQIKTLLHELSKELPEQEKLNALYANLETIEKLEGIVPHILDRLRSLKVIHDESANVVDGLRTVELKSEEITEDIAKWKEAVEKLESLMNQIMTDVGGNVSVLNSRIADLEDRISKV</sequence>
<dbReference type="GO" id="GO:0005869">
    <property type="term" value="C:dynactin complex"/>
    <property type="evidence" value="ECO:0007669"/>
    <property type="project" value="InterPro"/>
</dbReference>
<evidence type="ECO:0000256" key="2">
    <source>
        <dbReference type="ARBA" id="ARBA00022490"/>
    </source>
</evidence>
<feature type="coiled-coil region" evidence="3">
    <location>
        <begin position="245"/>
        <end position="279"/>
    </location>
</feature>
<dbReference type="Proteomes" id="UP000186594">
    <property type="component" value="Unassembled WGS sequence"/>
</dbReference>
<accession>A0A1U7LMG4</accession>
<dbReference type="AlphaFoldDB" id="A0A1U7LMG4"/>
<dbReference type="EMBL" id="LXFE01001159">
    <property type="protein sequence ID" value="OLL23856.1"/>
    <property type="molecule type" value="Genomic_DNA"/>
</dbReference>
<evidence type="ECO:0000313" key="4">
    <source>
        <dbReference type="EMBL" id="OLL23856.1"/>
    </source>
</evidence>
<organism evidence="4 5">
    <name type="scientific">Neolecta irregularis (strain DAH-3)</name>
    <dbReference type="NCBI Taxonomy" id="1198029"/>
    <lineage>
        <taxon>Eukaryota</taxon>
        <taxon>Fungi</taxon>
        <taxon>Dikarya</taxon>
        <taxon>Ascomycota</taxon>
        <taxon>Taphrinomycotina</taxon>
        <taxon>Neolectales</taxon>
        <taxon>Neolectaceae</taxon>
        <taxon>Neolecta</taxon>
    </lineage>
</organism>
<gene>
    <name evidence="4" type="ORF">NEOLI_002697</name>
</gene>
<name>A0A1U7LMG4_NEOID</name>
<dbReference type="InterPro" id="IPR028133">
    <property type="entry name" value="Dynamitin"/>
</dbReference>
<dbReference type="Pfam" id="PF04912">
    <property type="entry name" value="Dynamitin"/>
    <property type="match status" value="2"/>
</dbReference>
<keyword evidence="2" id="KW-0963">Cytoplasm</keyword>
<comment type="subcellular location">
    <subcellularLocation>
        <location evidence="1">Cytoplasm</location>
    </subcellularLocation>
</comment>
<reference evidence="4 5" key="1">
    <citation type="submission" date="2016-04" db="EMBL/GenBank/DDBJ databases">
        <title>Evolutionary innovation and constraint leading to complex multicellularity in the Ascomycota.</title>
        <authorList>
            <person name="Cisse O."/>
            <person name="Nguyen A."/>
            <person name="Hewitt D.A."/>
            <person name="Jedd G."/>
            <person name="Stajich J.E."/>
        </authorList>
    </citation>
    <scope>NUCLEOTIDE SEQUENCE [LARGE SCALE GENOMIC DNA]</scope>
    <source>
        <strain evidence="4 5">DAH-3</strain>
    </source>
</reference>
<dbReference type="GO" id="GO:0005737">
    <property type="term" value="C:cytoplasm"/>
    <property type="evidence" value="ECO:0007669"/>
    <property type="project" value="UniProtKB-SubCell"/>
</dbReference>
<evidence type="ECO:0000256" key="1">
    <source>
        <dbReference type="ARBA" id="ARBA00004496"/>
    </source>
</evidence>
<feature type="coiled-coil region" evidence="3">
    <location>
        <begin position="82"/>
        <end position="109"/>
    </location>
</feature>
<evidence type="ECO:0000256" key="3">
    <source>
        <dbReference type="SAM" id="Coils"/>
    </source>
</evidence>